<evidence type="ECO:0000256" key="5">
    <source>
        <dbReference type="ARBA" id="ARBA00022692"/>
    </source>
</evidence>
<evidence type="ECO:0000256" key="4">
    <source>
        <dbReference type="ARBA" id="ARBA00022502"/>
    </source>
</evidence>
<gene>
    <name evidence="11" type="ORF">R3P38DRAFT_170499</name>
</gene>
<dbReference type="Pfam" id="PF10510">
    <property type="entry name" value="PIG-S"/>
    <property type="match status" value="2"/>
</dbReference>
<comment type="subcellular location">
    <subcellularLocation>
        <location evidence="1">Endoplasmic reticulum membrane</location>
        <topology evidence="1">Multi-pass membrane protein</topology>
    </subcellularLocation>
</comment>
<evidence type="ECO:0000256" key="7">
    <source>
        <dbReference type="ARBA" id="ARBA00022989"/>
    </source>
</evidence>
<evidence type="ECO:0000256" key="8">
    <source>
        <dbReference type="ARBA" id="ARBA00023136"/>
    </source>
</evidence>
<keyword evidence="4" id="KW-0337">GPI-anchor biosynthesis</keyword>
<accession>A0AAW0D1E2</accession>
<dbReference type="InterPro" id="IPR019540">
    <property type="entry name" value="PtdIno-glycan_biosynth_class_S"/>
</dbReference>
<evidence type="ECO:0000256" key="1">
    <source>
        <dbReference type="ARBA" id="ARBA00004477"/>
    </source>
</evidence>
<evidence type="ECO:0000256" key="2">
    <source>
        <dbReference type="ARBA" id="ARBA00004687"/>
    </source>
</evidence>
<comment type="similarity">
    <text evidence="3">Belongs to the PIGS family.</text>
</comment>
<comment type="caution">
    <text evidence="11">The sequence shown here is derived from an EMBL/GenBank/DDBJ whole genome shotgun (WGS) entry which is preliminary data.</text>
</comment>
<dbReference type="GO" id="GO:0042765">
    <property type="term" value="C:GPI-anchor transamidase complex"/>
    <property type="evidence" value="ECO:0007669"/>
    <property type="project" value="InterPro"/>
</dbReference>
<protein>
    <submittedName>
        <fullName evidence="11">GPI transamidase component PIG-S</fullName>
    </submittedName>
</protein>
<keyword evidence="7 10" id="KW-1133">Transmembrane helix</keyword>
<evidence type="ECO:0000256" key="6">
    <source>
        <dbReference type="ARBA" id="ARBA00022824"/>
    </source>
</evidence>
<evidence type="ECO:0000313" key="11">
    <source>
        <dbReference type="EMBL" id="KAK7044600.1"/>
    </source>
</evidence>
<feature type="transmembrane region" description="Helical" evidence="10">
    <location>
        <begin position="26"/>
        <end position="47"/>
    </location>
</feature>
<dbReference type="GO" id="GO:0006506">
    <property type="term" value="P:GPI anchor biosynthetic process"/>
    <property type="evidence" value="ECO:0007669"/>
    <property type="project" value="UniProtKB-KW"/>
</dbReference>
<evidence type="ECO:0000256" key="10">
    <source>
        <dbReference type="SAM" id="Phobius"/>
    </source>
</evidence>
<organism evidence="11 12">
    <name type="scientific">Favolaschia claudopus</name>
    <dbReference type="NCBI Taxonomy" id="2862362"/>
    <lineage>
        <taxon>Eukaryota</taxon>
        <taxon>Fungi</taxon>
        <taxon>Dikarya</taxon>
        <taxon>Basidiomycota</taxon>
        <taxon>Agaricomycotina</taxon>
        <taxon>Agaricomycetes</taxon>
        <taxon>Agaricomycetidae</taxon>
        <taxon>Agaricales</taxon>
        <taxon>Marasmiineae</taxon>
        <taxon>Mycenaceae</taxon>
        <taxon>Favolaschia</taxon>
    </lineage>
</organism>
<keyword evidence="8 10" id="KW-0472">Membrane</keyword>
<dbReference type="PANTHER" id="PTHR21072">
    <property type="entry name" value="GPI TRANSAMIDASE COMPONENT PIG-S"/>
    <property type="match status" value="1"/>
</dbReference>
<name>A0AAW0D1E2_9AGAR</name>
<dbReference type="EMBL" id="JAWWNJ010000011">
    <property type="protein sequence ID" value="KAK7044600.1"/>
    <property type="molecule type" value="Genomic_DNA"/>
</dbReference>
<keyword evidence="12" id="KW-1185">Reference proteome</keyword>
<keyword evidence="5 10" id="KW-0812">Transmembrane</keyword>
<comment type="pathway">
    <text evidence="2">Glycolipid biosynthesis; glycosylphosphatidylinositol-anchor biosynthesis.</text>
</comment>
<evidence type="ECO:0000256" key="3">
    <source>
        <dbReference type="ARBA" id="ARBA00005316"/>
    </source>
</evidence>
<evidence type="ECO:0000256" key="9">
    <source>
        <dbReference type="ARBA" id="ARBA00023180"/>
    </source>
</evidence>
<dbReference type="Proteomes" id="UP001362999">
    <property type="component" value="Unassembled WGS sequence"/>
</dbReference>
<proteinExistence type="inferred from homology"/>
<dbReference type="AlphaFoldDB" id="A0AAW0D1E2"/>
<dbReference type="GO" id="GO:0016255">
    <property type="term" value="P:attachment of GPI anchor to protein"/>
    <property type="evidence" value="ECO:0007669"/>
    <property type="project" value="InterPro"/>
</dbReference>
<keyword evidence="6" id="KW-0256">Endoplasmic reticulum</keyword>
<reference evidence="11 12" key="1">
    <citation type="journal article" date="2024" name="J Genomics">
        <title>Draft genome sequencing and assembly of Favolaschia claudopus CIRM-BRFM 2984 isolated from oak limbs.</title>
        <authorList>
            <person name="Navarro D."/>
            <person name="Drula E."/>
            <person name="Chaduli D."/>
            <person name="Cazenave R."/>
            <person name="Ahrendt S."/>
            <person name="Wang J."/>
            <person name="Lipzen A."/>
            <person name="Daum C."/>
            <person name="Barry K."/>
            <person name="Grigoriev I.V."/>
            <person name="Favel A."/>
            <person name="Rosso M.N."/>
            <person name="Martin F."/>
        </authorList>
    </citation>
    <scope>NUCLEOTIDE SEQUENCE [LARGE SCALE GENOMIC DNA]</scope>
    <source>
        <strain evidence="11 12">CIRM-BRFM 2984</strain>
    </source>
</reference>
<keyword evidence="9" id="KW-0325">Glycoprotein</keyword>
<sequence length="515" mass="56359">MPPHVHVHPDGTSLRDPSRLFYQSDYIRRLIIASYWLFIIAAIPLWWHITSIERLSLPTARVHAQAANHLRFPVQIQLENVQDPSISTSLQKLLDDRIHKSQGLDVQVRHQNDPANPIDSYVVRAAEGVPSANERHLTHPVRPATLSKLADLLTLLLVPPTDAHRVAQYSPRYRLAFTLLNEDAAAGGAISGWDISGAISRHLSPLLTPLSVLHNFTIESQVQFHAPLAFSPTSLHDGSSYGLTPEDLTVFVNSAEWSLSSSVSNDPVLHFIVFVPSASRRPLKILDSNGLPSSSNAFLLPQWGGIVIYNPPSVESELQQDTNANAPLPPSALHALFSTFATQLLSLLGVPNLPPDISIASASTSTTQKIPSDLQTTDALTGWQLDALLRRRTSENAKGAYDTLQSIVKLVDQIENMPVGEDVRGDVLDSLSALEELYTPSLPLPSTLHHSSTALTLASRAFFSPKMLALLYFPAEHKYAVYSPLFASATIPLAAAAIREVVAWRKQRTEAVGVQ</sequence>
<evidence type="ECO:0000313" key="12">
    <source>
        <dbReference type="Proteomes" id="UP001362999"/>
    </source>
</evidence>
<dbReference type="PANTHER" id="PTHR21072:SF13">
    <property type="entry name" value="GPI TRANSAMIDASE COMPONENT PIG-S"/>
    <property type="match status" value="1"/>
</dbReference>